<accession>A0A1J1I460</accession>
<dbReference type="AlphaFoldDB" id="A0A1J1I460"/>
<dbReference type="Proteomes" id="UP000183832">
    <property type="component" value="Unassembled WGS sequence"/>
</dbReference>
<sequence>MSISKESFHVKMTICHSHKIFFFENRFILLASKTMKKMKTKKGFDSGEIRRCMFATFTQKIHLMCCSAMGDE</sequence>
<keyword evidence="2" id="KW-1185">Reference proteome</keyword>
<organism evidence="1 2">
    <name type="scientific">Clunio marinus</name>
    <dbReference type="NCBI Taxonomy" id="568069"/>
    <lineage>
        <taxon>Eukaryota</taxon>
        <taxon>Metazoa</taxon>
        <taxon>Ecdysozoa</taxon>
        <taxon>Arthropoda</taxon>
        <taxon>Hexapoda</taxon>
        <taxon>Insecta</taxon>
        <taxon>Pterygota</taxon>
        <taxon>Neoptera</taxon>
        <taxon>Endopterygota</taxon>
        <taxon>Diptera</taxon>
        <taxon>Nematocera</taxon>
        <taxon>Chironomoidea</taxon>
        <taxon>Chironomidae</taxon>
        <taxon>Clunio</taxon>
    </lineage>
</organism>
<reference evidence="1 2" key="1">
    <citation type="submission" date="2015-04" db="EMBL/GenBank/DDBJ databases">
        <authorList>
            <person name="Syromyatnikov M.Y."/>
            <person name="Popov V.N."/>
        </authorList>
    </citation>
    <scope>NUCLEOTIDE SEQUENCE [LARGE SCALE GENOMIC DNA]</scope>
</reference>
<evidence type="ECO:0000313" key="1">
    <source>
        <dbReference type="EMBL" id="CRK95127.1"/>
    </source>
</evidence>
<dbReference type="EMBL" id="CVRI01000040">
    <property type="protein sequence ID" value="CRK95127.1"/>
    <property type="molecule type" value="Genomic_DNA"/>
</dbReference>
<gene>
    <name evidence="1" type="ORF">CLUMA_CG008605</name>
</gene>
<protein>
    <submittedName>
        <fullName evidence="1">CLUMA_CG008605, isoform A</fullName>
    </submittedName>
</protein>
<proteinExistence type="predicted"/>
<evidence type="ECO:0000313" key="2">
    <source>
        <dbReference type="Proteomes" id="UP000183832"/>
    </source>
</evidence>
<name>A0A1J1I460_9DIPT</name>